<proteinExistence type="predicted"/>
<sequence>MQPNTPAFERWVRWSPQAIKRRDIKLIVCRVTAMVEASVHRWFQRADDACSVSIALGCLGFSYSGGSLSLRTTCMGRNR</sequence>
<protein>
    <submittedName>
        <fullName evidence="1">Uncharacterized protein</fullName>
    </submittedName>
</protein>
<reference evidence="1 2" key="1">
    <citation type="submission" date="2019-02" db="EMBL/GenBank/DDBJ databases">
        <title>Deep-cultivation of Planctomycetes and their phenomic and genomic characterization uncovers novel biology.</title>
        <authorList>
            <person name="Wiegand S."/>
            <person name="Jogler M."/>
            <person name="Boedeker C."/>
            <person name="Pinto D."/>
            <person name="Vollmers J."/>
            <person name="Rivas-Marin E."/>
            <person name="Kohn T."/>
            <person name="Peeters S.H."/>
            <person name="Heuer A."/>
            <person name="Rast P."/>
            <person name="Oberbeckmann S."/>
            <person name="Bunk B."/>
            <person name="Jeske O."/>
            <person name="Meyerdierks A."/>
            <person name="Storesund J.E."/>
            <person name="Kallscheuer N."/>
            <person name="Luecker S."/>
            <person name="Lage O.M."/>
            <person name="Pohl T."/>
            <person name="Merkel B.J."/>
            <person name="Hornburger P."/>
            <person name="Mueller R.-W."/>
            <person name="Bruemmer F."/>
            <person name="Labrenz M."/>
            <person name="Spormann A.M."/>
            <person name="Op den Camp H."/>
            <person name="Overmann J."/>
            <person name="Amann R."/>
            <person name="Jetten M.S.M."/>
            <person name="Mascher T."/>
            <person name="Medema M.H."/>
            <person name="Devos D.P."/>
            <person name="Kaster A.-K."/>
            <person name="Ovreas L."/>
            <person name="Rohde M."/>
            <person name="Galperin M.Y."/>
            <person name="Jogler C."/>
        </authorList>
    </citation>
    <scope>NUCLEOTIDE SEQUENCE [LARGE SCALE GENOMIC DNA]</scope>
    <source>
        <strain evidence="1 2">Mal33</strain>
    </source>
</reference>
<dbReference type="AlphaFoldDB" id="A0A518IXT2"/>
<dbReference type="Proteomes" id="UP000316770">
    <property type="component" value="Chromosome"/>
</dbReference>
<accession>A0A518IXT2</accession>
<keyword evidence="2" id="KW-1185">Reference proteome</keyword>
<name>A0A518IXT2_9BACT</name>
<gene>
    <name evidence="1" type="ORF">Mal33_39060</name>
</gene>
<dbReference type="EMBL" id="CP036318">
    <property type="protein sequence ID" value="QDV57891.1"/>
    <property type="molecule type" value="Genomic_DNA"/>
</dbReference>
<organism evidence="1 2">
    <name type="scientific">Rosistilla oblonga</name>
    <dbReference type="NCBI Taxonomy" id="2527990"/>
    <lineage>
        <taxon>Bacteria</taxon>
        <taxon>Pseudomonadati</taxon>
        <taxon>Planctomycetota</taxon>
        <taxon>Planctomycetia</taxon>
        <taxon>Pirellulales</taxon>
        <taxon>Pirellulaceae</taxon>
        <taxon>Rosistilla</taxon>
    </lineage>
</organism>
<evidence type="ECO:0000313" key="2">
    <source>
        <dbReference type="Proteomes" id="UP000316770"/>
    </source>
</evidence>
<evidence type="ECO:0000313" key="1">
    <source>
        <dbReference type="EMBL" id="QDV57891.1"/>
    </source>
</evidence>